<evidence type="ECO:0000313" key="1">
    <source>
        <dbReference type="EMBL" id="JAH75607.1"/>
    </source>
</evidence>
<reference evidence="1" key="1">
    <citation type="submission" date="2014-11" db="EMBL/GenBank/DDBJ databases">
        <authorList>
            <person name="Amaro Gonzalez C."/>
        </authorList>
    </citation>
    <scope>NUCLEOTIDE SEQUENCE</scope>
</reference>
<name>A0A0E9VC19_ANGAN</name>
<dbReference type="AlphaFoldDB" id="A0A0E9VC19"/>
<accession>A0A0E9VC19</accession>
<sequence>MTSKGTDGGVSTPDLQGLQSKCEAPDLLLSVWYQIH</sequence>
<proteinExistence type="predicted"/>
<dbReference type="EMBL" id="GBXM01032970">
    <property type="protein sequence ID" value="JAH75607.1"/>
    <property type="molecule type" value="Transcribed_RNA"/>
</dbReference>
<protein>
    <submittedName>
        <fullName evidence="1">Uncharacterized protein</fullName>
    </submittedName>
</protein>
<reference evidence="1" key="2">
    <citation type="journal article" date="2015" name="Fish Shellfish Immunol.">
        <title>Early steps in the European eel (Anguilla anguilla)-Vibrio vulnificus interaction in the gills: Role of the RtxA13 toxin.</title>
        <authorList>
            <person name="Callol A."/>
            <person name="Pajuelo D."/>
            <person name="Ebbesson L."/>
            <person name="Teles M."/>
            <person name="MacKenzie S."/>
            <person name="Amaro C."/>
        </authorList>
    </citation>
    <scope>NUCLEOTIDE SEQUENCE</scope>
</reference>
<organism evidence="1">
    <name type="scientific">Anguilla anguilla</name>
    <name type="common">European freshwater eel</name>
    <name type="synonym">Muraena anguilla</name>
    <dbReference type="NCBI Taxonomy" id="7936"/>
    <lineage>
        <taxon>Eukaryota</taxon>
        <taxon>Metazoa</taxon>
        <taxon>Chordata</taxon>
        <taxon>Craniata</taxon>
        <taxon>Vertebrata</taxon>
        <taxon>Euteleostomi</taxon>
        <taxon>Actinopterygii</taxon>
        <taxon>Neopterygii</taxon>
        <taxon>Teleostei</taxon>
        <taxon>Anguilliformes</taxon>
        <taxon>Anguillidae</taxon>
        <taxon>Anguilla</taxon>
    </lineage>
</organism>